<dbReference type="InterPro" id="IPR001611">
    <property type="entry name" value="Leu-rich_rpt"/>
</dbReference>
<dbReference type="PANTHER" id="PTHR48051">
    <property type="match status" value="1"/>
</dbReference>
<gene>
    <name evidence="4" type="ORF">CWI37_0273p0030</name>
</gene>
<dbReference type="VEuPathDB" id="MicrosporidiaDB:CWI37_0273p0030"/>
<dbReference type="Gene3D" id="3.80.10.10">
    <property type="entry name" value="Ribonuclease Inhibitor"/>
    <property type="match status" value="1"/>
</dbReference>
<dbReference type="PANTHER" id="PTHR48051:SF1">
    <property type="entry name" value="RAS SUPPRESSOR PROTEIN 1"/>
    <property type="match status" value="1"/>
</dbReference>
<dbReference type="GO" id="GO:0005737">
    <property type="term" value="C:cytoplasm"/>
    <property type="evidence" value="ECO:0007669"/>
    <property type="project" value="TreeGrafter"/>
</dbReference>
<dbReference type="Pfam" id="PF23598">
    <property type="entry name" value="LRR_14"/>
    <property type="match status" value="1"/>
</dbReference>
<evidence type="ECO:0000256" key="1">
    <source>
        <dbReference type="ARBA" id="ARBA00022614"/>
    </source>
</evidence>
<evidence type="ECO:0000259" key="3">
    <source>
        <dbReference type="Pfam" id="PF23598"/>
    </source>
</evidence>
<dbReference type="InterPro" id="IPR055414">
    <property type="entry name" value="LRR_R13L4/SHOC2-like"/>
</dbReference>
<dbReference type="AlphaFoldDB" id="A0A4Q9L7E1"/>
<keyword evidence="1" id="KW-0433">Leucine-rich repeat</keyword>
<organism evidence="4 5">
    <name type="scientific">Hamiltosporidium tvaerminnensis</name>
    <dbReference type="NCBI Taxonomy" id="1176355"/>
    <lineage>
        <taxon>Eukaryota</taxon>
        <taxon>Fungi</taxon>
        <taxon>Fungi incertae sedis</taxon>
        <taxon>Microsporidia</taxon>
        <taxon>Dubosqiidae</taxon>
        <taxon>Hamiltosporidium</taxon>
    </lineage>
</organism>
<evidence type="ECO:0000256" key="2">
    <source>
        <dbReference type="ARBA" id="ARBA00022737"/>
    </source>
</evidence>
<dbReference type="InterPro" id="IPR032675">
    <property type="entry name" value="LRR_dom_sf"/>
</dbReference>
<dbReference type="SUPFAM" id="SSF52058">
    <property type="entry name" value="L domain-like"/>
    <property type="match status" value="1"/>
</dbReference>
<dbReference type="Proteomes" id="UP000292362">
    <property type="component" value="Unassembled WGS sequence"/>
</dbReference>
<feature type="domain" description="Disease resistance R13L4/SHOC-2-like LRR" evidence="3">
    <location>
        <begin position="153"/>
        <end position="265"/>
    </location>
</feature>
<sequence length="440" mass="51816">MGNSQSNHLKKICLGKSNSHTPDILRFYNIDDHLFPYDLQTIEYNPYPKLNFASKMEKVNKIIQNNLNVSPRQLFLDYEKVCGENLFESFDSTYRDALRKNCYVKHIVSDKKNIGQQIYLCRRFLIELSDEIQYLENIKIFQVCCNYLETIPSAIGKLHNLQILILARNKINKLPDEIGHLVNLRELNLSQNELSSLPNTIVALKKLETLHLDCNKFFELPETIGRLVSLRYLNISRNYIKYIPIEILQLPNLSELDCSWCDFTEKTPVKTIKKNNFFSLKEICSRRMFISNLPIYKYIDSNLRNHIMSVKECSYCTGPYFESYIEHQTTYTFLSNNYPVKYKLCSLHFKTKSERNYKLFFNASKSFPSNLIADGLPPVSEVFNILCYNKRQISLYRDYLNNQEDYDSLVPLFALNRFTDIPNWLDYTNESDNNGIFRFL</sequence>
<evidence type="ECO:0000313" key="5">
    <source>
        <dbReference type="Proteomes" id="UP000292362"/>
    </source>
</evidence>
<protein>
    <submittedName>
        <fullName evidence="4">Leucine-rich repeat-containing protein</fullName>
    </submittedName>
</protein>
<comment type="caution">
    <text evidence="4">The sequence shown here is derived from an EMBL/GenBank/DDBJ whole genome shotgun (WGS) entry which is preliminary data.</text>
</comment>
<proteinExistence type="predicted"/>
<dbReference type="PROSITE" id="PS51450">
    <property type="entry name" value="LRR"/>
    <property type="match status" value="3"/>
</dbReference>
<dbReference type="SMART" id="SM00369">
    <property type="entry name" value="LRR_TYP"/>
    <property type="match status" value="4"/>
</dbReference>
<dbReference type="InterPro" id="IPR003591">
    <property type="entry name" value="Leu-rich_rpt_typical-subtyp"/>
</dbReference>
<dbReference type="InterPro" id="IPR050216">
    <property type="entry name" value="LRR_domain-containing"/>
</dbReference>
<name>A0A4Q9L7E1_9MICR</name>
<reference evidence="4 5" key="1">
    <citation type="submission" date="2017-12" db="EMBL/GenBank/DDBJ databases">
        <authorList>
            <person name="Pombert J.-F."/>
            <person name="Haag K.L."/>
            <person name="Ebert D."/>
        </authorList>
    </citation>
    <scope>NUCLEOTIDE SEQUENCE [LARGE SCALE GENOMIC DNA]</scope>
    <source>
        <strain evidence="4">FI-OER-3-3</strain>
    </source>
</reference>
<dbReference type="EMBL" id="PITJ01000273">
    <property type="protein sequence ID" value="TBU03573.1"/>
    <property type="molecule type" value="Genomic_DNA"/>
</dbReference>
<keyword evidence="2" id="KW-0677">Repeat</keyword>
<accession>A0A4Q9L7E1</accession>
<evidence type="ECO:0000313" key="4">
    <source>
        <dbReference type="EMBL" id="TBU03573.1"/>
    </source>
</evidence>